<evidence type="ECO:0000313" key="3">
    <source>
        <dbReference type="Proteomes" id="UP000184241"/>
    </source>
</evidence>
<dbReference type="GO" id="GO:0005886">
    <property type="term" value="C:plasma membrane"/>
    <property type="evidence" value="ECO:0007669"/>
    <property type="project" value="TreeGrafter"/>
</dbReference>
<dbReference type="PANTHER" id="PTHR34821:SF3">
    <property type="entry name" value="MEMBRANE PROTEIN"/>
    <property type="match status" value="1"/>
</dbReference>
<name>A0A1M5ZR26_9CLOT</name>
<dbReference type="Pfam" id="PF04657">
    <property type="entry name" value="DMT_YdcZ"/>
    <property type="match status" value="1"/>
</dbReference>
<dbReference type="PANTHER" id="PTHR34821">
    <property type="entry name" value="INNER MEMBRANE PROTEIN YDCZ"/>
    <property type="match status" value="1"/>
</dbReference>
<dbReference type="EMBL" id="FQXU01000010">
    <property type="protein sequence ID" value="SHI26747.1"/>
    <property type="molecule type" value="Genomic_DNA"/>
</dbReference>
<evidence type="ECO:0000256" key="1">
    <source>
        <dbReference type="SAM" id="Phobius"/>
    </source>
</evidence>
<dbReference type="RefSeq" id="WP_073021217.1">
    <property type="nucleotide sequence ID" value="NZ_FQXU01000010.1"/>
</dbReference>
<gene>
    <name evidence="2" type="ORF">SAMN02745941_03287</name>
</gene>
<reference evidence="2 3" key="1">
    <citation type="submission" date="2016-11" db="EMBL/GenBank/DDBJ databases">
        <authorList>
            <person name="Jaros S."/>
            <person name="Januszkiewicz K."/>
            <person name="Wedrychowicz H."/>
        </authorList>
    </citation>
    <scope>NUCLEOTIDE SEQUENCE [LARGE SCALE GENOMIC DNA]</scope>
    <source>
        <strain evidence="2 3">DSM 6191</strain>
    </source>
</reference>
<dbReference type="Proteomes" id="UP000184241">
    <property type="component" value="Unassembled WGS sequence"/>
</dbReference>
<feature type="transmembrane region" description="Helical" evidence="1">
    <location>
        <begin position="121"/>
        <end position="141"/>
    </location>
</feature>
<feature type="transmembrane region" description="Helical" evidence="1">
    <location>
        <begin position="35"/>
        <end position="53"/>
    </location>
</feature>
<keyword evidence="1" id="KW-0812">Transmembrane</keyword>
<proteinExistence type="predicted"/>
<dbReference type="AlphaFoldDB" id="A0A1M5ZR26"/>
<keyword evidence="1" id="KW-0472">Membrane</keyword>
<evidence type="ECO:0000313" key="2">
    <source>
        <dbReference type="EMBL" id="SHI26747.1"/>
    </source>
</evidence>
<feature type="transmembrane region" description="Helical" evidence="1">
    <location>
        <begin position="94"/>
        <end position="114"/>
    </location>
</feature>
<organism evidence="2 3">
    <name type="scientific">Clostridium intestinale DSM 6191</name>
    <dbReference type="NCBI Taxonomy" id="1121320"/>
    <lineage>
        <taxon>Bacteria</taxon>
        <taxon>Bacillati</taxon>
        <taxon>Bacillota</taxon>
        <taxon>Clostridia</taxon>
        <taxon>Eubacteriales</taxon>
        <taxon>Clostridiaceae</taxon>
        <taxon>Clostridium</taxon>
    </lineage>
</organism>
<protein>
    <submittedName>
        <fullName evidence="2">Transporter family-2 protein</fullName>
    </submittedName>
</protein>
<keyword evidence="1" id="KW-1133">Transmembrane helix</keyword>
<accession>A0A1M5ZR26</accession>
<feature type="transmembrane region" description="Helical" evidence="1">
    <location>
        <begin position="65"/>
        <end position="88"/>
    </location>
</feature>
<dbReference type="InterPro" id="IPR006750">
    <property type="entry name" value="YdcZ"/>
</dbReference>
<sequence length="143" mass="15409">MIGVLISILAGVAMSFQGVFNTKLSEKIGLWETNTFVQGSAFIVTLIITYFFGKGSFKNITTAKKIYLLGGILGVVIIFTVMMGIKSLGTTCSIAIILVAQLTAAALIDAFGLFDTDKITFGVNEIIGIILMIIGIVIFKWKF</sequence>